<accession>A0A9Q0FE20</accession>
<reference evidence="3" key="1">
    <citation type="submission" date="2022-02" db="EMBL/GenBank/DDBJ databases">
        <authorList>
            <person name="Henning P.M."/>
            <person name="McCubbin A.G."/>
            <person name="Shore J.S."/>
        </authorList>
    </citation>
    <scope>NUCLEOTIDE SEQUENCE</scope>
    <source>
        <strain evidence="3">F60SS</strain>
        <tissue evidence="3">Leaves</tissue>
    </source>
</reference>
<dbReference type="PANTHER" id="PTHR44259:SF114">
    <property type="entry name" value="OS06G0707300 PROTEIN"/>
    <property type="match status" value="1"/>
</dbReference>
<dbReference type="PANTHER" id="PTHR44259">
    <property type="entry name" value="OS07G0183000 PROTEIN-RELATED"/>
    <property type="match status" value="1"/>
</dbReference>
<keyword evidence="4" id="KW-1185">Reference proteome</keyword>
<sequence length="424" mass="48374">MNRSNRSDTREAQQWRHHWKTRSFTLVKEILSLLVSCLLCKQDISFQSTQEKKGQADWTSLPHDMLHEILTRLGRTSSDLVRFGSVCTSWRLVAKQDRRVLHGIVGLLVRGDIETRDQFLSLKKILSRNKNLMMCNLPLVSIPAYLGSYQGWLLLNSPEDDGLTVMNPVTRVKFLLPPLPDPLHKVCFSSTPSSTSLCYVLAICFVKGPRTSVAYCKIGDRAWTDIAAATLPPEETNDYYDAVFHKGKFYVLRRNGGLCVCDISVSPPTMAKLVDRLPPPIQHLQVKSIWYKFYLVEAGGDLLLVYRWCNRGCTLGPGDRKFEVIRLSLDSVWKWNYVQDLGEYALFVGQGQPFALSELEAPDQVKGNCIYFLDDWGTSGNSYFQDCEKGVFSLCTGDFEYFGNYSLPDQRGVWFTFDYPYTRN</sequence>
<dbReference type="Proteomes" id="UP001141552">
    <property type="component" value="Unassembled WGS sequence"/>
</dbReference>
<dbReference type="InterPro" id="IPR036047">
    <property type="entry name" value="F-box-like_dom_sf"/>
</dbReference>
<feature type="domain" description="KIB1-4 beta-propeller" evidence="1">
    <location>
        <begin position="130"/>
        <end position="392"/>
    </location>
</feature>
<comment type="caution">
    <text evidence="3">The sequence shown here is derived from an EMBL/GenBank/DDBJ whole genome shotgun (WGS) entry which is preliminary data.</text>
</comment>
<dbReference type="AlphaFoldDB" id="A0A9Q0FE20"/>
<proteinExistence type="predicted"/>
<dbReference type="InterPro" id="IPR050942">
    <property type="entry name" value="F-box_BR-signaling"/>
</dbReference>
<dbReference type="InterPro" id="IPR001810">
    <property type="entry name" value="F-box_dom"/>
</dbReference>
<name>A0A9Q0FE20_9ROSI</name>
<evidence type="ECO:0000313" key="4">
    <source>
        <dbReference type="Proteomes" id="UP001141552"/>
    </source>
</evidence>
<dbReference type="CDD" id="cd09917">
    <property type="entry name" value="F-box_SF"/>
    <property type="match status" value="1"/>
</dbReference>
<feature type="domain" description="F-box" evidence="2">
    <location>
        <begin position="58"/>
        <end position="97"/>
    </location>
</feature>
<dbReference type="OrthoDB" id="642536at2759"/>
<organism evidence="3 4">
    <name type="scientific">Turnera subulata</name>
    <dbReference type="NCBI Taxonomy" id="218843"/>
    <lineage>
        <taxon>Eukaryota</taxon>
        <taxon>Viridiplantae</taxon>
        <taxon>Streptophyta</taxon>
        <taxon>Embryophyta</taxon>
        <taxon>Tracheophyta</taxon>
        <taxon>Spermatophyta</taxon>
        <taxon>Magnoliopsida</taxon>
        <taxon>eudicotyledons</taxon>
        <taxon>Gunneridae</taxon>
        <taxon>Pentapetalae</taxon>
        <taxon>rosids</taxon>
        <taxon>fabids</taxon>
        <taxon>Malpighiales</taxon>
        <taxon>Passifloraceae</taxon>
        <taxon>Turnera</taxon>
    </lineage>
</organism>
<gene>
    <name evidence="3" type="ORF">Tsubulata_047994</name>
</gene>
<evidence type="ECO:0000259" key="1">
    <source>
        <dbReference type="Pfam" id="PF03478"/>
    </source>
</evidence>
<dbReference type="EMBL" id="JAKUCV010005829">
    <property type="protein sequence ID" value="KAJ4829676.1"/>
    <property type="molecule type" value="Genomic_DNA"/>
</dbReference>
<evidence type="ECO:0000313" key="3">
    <source>
        <dbReference type="EMBL" id="KAJ4829676.1"/>
    </source>
</evidence>
<dbReference type="Pfam" id="PF03478">
    <property type="entry name" value="Beta-prop_KIB1-4"/>
    <property type="match status" value="1"/>
</dbReference>
<dbReference type="InterPro" id="IPR005174">
    <property type="entry name" value="KIB1-4_b-propeller"/>
</dbReference>
<evidence type="ECO:0000259" key="2">
    <source>
        <dbReference type="Pfam" id="PF12937"/>
    </source>
</evidence>
<protein>
    <recommendedName>
        <fullName evidence="5">F-box domain-containing protein</fullName>
    </recommendedName>
</protein>
<reference evidence="3" key="2">
    <citation type="journal article" date="2023" name="Plants (Basel)">
        <title>Annotation of the Turnera subulata (Passifloraceae) Draft Genome Reveals the S-Locus Evolved after the Divergence of Turneroideae from Passifloroideae in a Stepwise Manner.</title>
        <authorList>
            <person name="Henning P.M."/>
            <person name="Roalson E.H."/>
            <person name="Mir W."/>
            <person name="McCubbin A.G."/>
            <person name="Shore J.S."/>
        </authorList>
    </citation>
    <scope>NUCLEOTIDE SEQUENCE</scope>
    <source>
        <strain evidence="3">F60SS</strain>
    </source>
</reference>
<dbReference type="Gene3D" id="1.20.1280.50">
    <property type="match status" value="1"/>
</dbReference>
<dbReference type="SUPFAM" id="SSF81383">
    <property type="entry name" value="F-box domain"/>
    <property type="match status" value="1"/>
</dbReference>
<evidence type="ECO:0008006" key="5">
    <source>
        <dbReference type="Google" id="ProtNLM"/>
    </source>
</evidence>
<dbReference type="Pfam" id="PF12937">
    <property type="entry name" value="F-box-like"/>
    <property type="match status" value="1"/>
</dbReference>